<dbReference type="Proteomes" id="UP000516349">
    <property type="component" value="Chromosome"/>
</dbReference>
<evidence type="ECO:0000256" key="1">
    <source>
        <dbReference type="SAM" id="Phobius"/>
    </source>
</evidence>
<dbReference type="EMBL" id="CP060244">
    <property type="protein sequence ID" value="QNT78465.1"/>
    <property type="molecule type" value="Genomic_DNA"/>
</dbReference>
<organism evidence="2 3">
    <name type="scientific">Entomobacter blattae</name>
    <dbReference type="NCBI Taxonomy" id="2762277"/>
    <lineage>
        <taxon>Bacteria</taxon>
        <taxon>Pseudomonadati</taxon>
        <taxon>Pseudomonadota</taxon>
        <taxon>Alphaproteobacteria</taxon>
        <taxon>Acetobacterales</taxon>
        <taxon>Acetobacteraceae</taxon>
        <taxon>Entomobacter</taxon>
    </lineage>
</organism>
<name>A0A7H1NRQ5_9PROT</name>
<dbReference type="KEGG" id="ebla:JGUZn3_12390"/>
<feature type="transmembrane region" description="Helical" evidence="1">
    <location>
        <begin position="25"/>
        <end position="48"/>
    </location>
</feature>
<dbReference type="AlphaFoldDB" id="A0A7H1NRQ5"/>
<sequence length="53" mass="6074">MKASERKPPKPLVPEEIRSRTSLKILIRTLLYAFLPELILLSGIALIVQEFLQ</sequence>
<keyword evidence="3" id="KW-1185">Reference proteome</keyword>
<proteinExistence type="predicted"/>
<gene>
    <name evidence="2" type="ORF">JGUZn3_12390</name>
</gene>
<evidence type="ECO:0000313" key="3">
    <source>
        <dbReference type="Proteomes" id="UP000516349"/>
    </source>
</evidence>
<keyword evidence="1" id="KW-0472">Membrane</keyword>
<keyword evidence="1" id="KW-1133">Transmembrane helix</keyword>
<evidence type="ECO:0000313" key="2">
    <source>
        <dbReference type="EMBL" id="QNT78465.1"/>
    </source>
</evidence>
<protein>
    <submittedName>
        <fullName evidence="2">Uncharacterized protein</fullName>
    </submittedName>
</protein>
<accession>A0A7H1NRQ5</accession>
<keyword evidence="1" id="KW-0812">Transmembrane</keyword>
<reference evidence="2 3" key="1">
    <citation type="submission" date="2020-08" db="EMBL/GenBank/DDBJ databases">
        <title>Complete genome sequence of Entomobacter blattae G55GP.</title>
        <authorList>
            <person name="Poehlein A."/>
            <person name="Guzman J."/>
            <person name="Daniel R."/>
            <person name="Vilcinskas A."/>
        </authorList>
    </citation>
    <scope>NUCLEOTIDE SEQUENCE [LARGE SCALE GENOMIC DNA]</scope>
    <source>
        <strain evidence="2 3">G55GP</strain>
    </source>
</reference>
<dbReference type="RefSeq" id="WP_203412734.1">
    <property type="nucleotide sequence ID" value="NZ_CP060244.1"/>
</dbReference>